<evidence type="ECO:0000313" key="6">
    <source>
        <dbReference type="EMBL" id="CAB4178358.1"/>
    </source>
</evidence>
<evidence type="ECO:0000313" key="7">
    <source>
        <dbReference type="EMBL" id="CAB4191674.1"/>
    </source>
</evidence>
<evidence type="ECO:0000313" key="4">
    <source>
        <dbReference type="EMBL" id="CAB4164664.1"/>
    </source>
</evidence>
<dbReference type="EMBL" id="LR796878">
    <property type="protein sequence ID" value="CAB4172062.1"/>
    <property type="molecule type" value="Genomic_DNA"/>
</dbReference>
<proteinExistence type="predicted"/>
<evidence type="ECO:0000313" key="8">
    <source>
        <dbReference type="EMBL" id="CAB4200719.1"/>
    </source>
</evidence>
<gene>
    <name evidence="6" type="ORF">UFOVP1002_109</name>
    <name evidence="7" type="ORF">UFOVP1217_86</name>
    <name evidence="8" type="ORF">UFOVP1343_70</name>
    <name evidence="9" type="ORF">UFOVP1438_119</name>
    <name evidence="12" type="ORF">UFOVP1541_66</name>
    <name evidence="10" type="ORF">UFOVP1592_115</name>
    <name evidence="1" type="ORF">UFOVP465_164</name>
    <name evidence="2" type="ORF">UFOVP666_22</name>
    <name evidence="3" type="ORF">UFOVP727_99</name>
    <name evidence="11" type="ORF">UFOVP741_102</name>
    <name evidence="4" type="ORF">UFOVP819_50</name>
    <name evidence="5" type="ORF">UFOVP926_37</name>
</gene>
<evidence type="ECO:0000313" key="2">
    <source>
        <dbReference type="EMBL" id="CAB4155757.1"/>
    </source>
</evidence>
<sequence>MALVTVSDLKTYMDISFSNRQEDAAQFVIDGLQSELETYLRRPIEVASFTEDYVLESDHVGLPMGSTIFNDFYQASDVDPVGLITYGTPPPTVYFNNSPVVSVQSVTLTNMSENNRVLGEAIKRSASITSITVSGSTVTYTASNHGFTVGQNITVSGLSTSALNLTSNIIKSVATNTFTVTQSGLTAGTFTQNGTVVATGFDYTVRKFGIDFYLGFANDKITVTYTAGLTGGNTPMFKLMILRAAAREVQNMHDDVVGIKDLGAREVALQETGFLEKELNSVKRWRRNRIS</sequence>
<dbReference type="Gene3D" id="2.40.30.20">
    <property type="match status" value="1"/>
</dbReference>
<dbReference type="InterPro" id="IPR023366">
    <property type="entry name" value="ATP_synth_asu-like_sf"/>
</dbReference>
<dbReference type="EMBL" id="LR796443">
    <property type="protein sequence ID" value="CAB4145245.1"/>
    <property type="molecule type" value="Genomic_DNA"/>
</dbReference>
<dbReference type="EMBL" id="LR796961">
    <property type="protein sequence ID" value="CAB4178358.1"/>
    <property type="molecule type" value="Genomic_DNA"/>
</dbReference>
<dbReference type="EMBL" id="LR797395">
    <property type="protein sequence ID" value="CAB4213165.1"/>
    <property type="molecule type" value="Genomic_DNA"/>
</dbReference>
<evidence type="ECO:0000313" key="10">
    <source>
        <dbReference type="EMBL" id="CAB4217886.1"/>
    </source>
</evidence>
<reference evidence="6" key="1">
    <citation type="submission" date="2020-05" db="EMBL/GenBank/DDBJ databases">
        <authorList>
            <person name="Chiriac C."/>
            <person name="Salcher M."/>
            <person name="Ghai R."/>
            <person name="Kavagutti S V."/>
        </authorList>
    </citation>
    <scope>NUCLEOTIDE SEQUENCE</scope>
</reference>
<evidence type="ECO:0000313" key="11">
    <source>
        <dbReference type="EMBL" id="CAB5225173.1"/>
    </source>
</evidence>
<dbReference type="EMBL" id="LR796644">
    <property type="protein sequence ID" value="CAB4155757.1"/>
    <property type="molecule type" value="Genomic_DNA"/>
</dbReference>
<dbReference type="EMBL" id="LR796762">
    <property type="protein sequence ID" value="CAB4164664.1"/>
    <property type="molecule type" value="Genomic_DNA"/>
</dbReference>
<dbReference type="EMBL" id="LR797305">
    <property type="protein sequence ID" value="CAB4200719.1"/>
    <property type="molecule type" value="Genomic_DNA"/>
</dbReference>
<evidence type="ECO:0000313" key="5">
    <source>
        <dbReference type="EMBL" id="CAB4172062.1"/>
    </source>
</evidence>
<dbReference type="EMBL" id="LR798341">
    <property type="protein sequence ID" value="CAB5225173.1"/>
    <property type="molecule type" value="Genomic_DNA"/>
</dbReference>
<evidence type="ECO:0000313" key="3">
    <source>
        <dbReference type="EMBL" id="CAB4160233.1"/>
    </source>
</evidence>
<dbReference type="EMBL" id="LR798395">
    <property type="protein sequence ID" value="CAB5228946.1"/>
    <property type="molecule type" value="Genomic_DNA"/>
</dbReference>
<dbReference type="EMBL" id="LR797452">
    <property type="protein sequence ID" value="CAB4217886.1"/>
    <property type="molecule type" value="Genomic_DNA"/>
</dbReference>
<evidence type="ECO:0000313" key="12">
    <source>
        <dbReference type="EMBL" id="CAB5228946.1"/>
    </source>
</evidence>
<name>A0A6J5QA94_9CAUD</name>
<dbReference type="EMBL" id="LR797177">
    <property type="protein sequence ID" value="CAB4191674.1"/>
    <property type="molecule type" value="Genomic_DNA"/>
</dbReference>
<accession>A0A6J5QA94</accession>
<evidence type="ECO:0000313" key="9">
    <source>
        <dbReference type="EMBL" id="CAB4213165.1"/>
    </source>
</evidence>
<organism evidence="6">
    <name type="scientific">uncultured Caudovirales phage</name>
    <dbReference type="NCBI Taxonomy" id="2100421"/>
    <lineage>
        <taxon>Viruses</taxon>
        <taxon>Duplodnaviria</taxon>
        <taxon>Heunggongvirae</taxon>
        <taxon>Uroviricota</taxon>
        <taxon>Caudoviricetes</taxon>
        <taxon>Peduoviridae</taxon>
        <taxon>Maltschvirus</taxon>
        <taxon>Maltschvirus maltsch</taxon>
    </lineage>
</organism>
<dbReference type="EMBL" id="LR796698">
    <property type="protein sequence ID" value="CAB4160233.1"/>
    <property type="molecule type" value="Genomic_DNA"/>
</dbReference>
<evidence type="ECO:0000313" key="1">
    <source>
        <dbReference type="EMBL" id="CAB4145245.1"/>
    </source>
</evidence>
<protein>
    <submittedName>
        <fullName evidence="6">Uncharacterized protein</fullName>
    </submittedName>
</protein>